<dbReference type="InterPro" id="IPR016102">
    <property type="entry name" value="Succinyl-CoA_synth-like"/>
</dbReference>
<accession>A0A9X2SJB1</accession>
<dbReference type="Gene3D" id="3.40.50.261">
    <property type="entry name" value="Succinyl-CoA synthetase domains"/>
    <property type="match status" value="2"/>
</dbReference>
<proteinExistence type="predicted"/>
<keyword evidence="1" id="KW-0547">Nucleotide-binding</keyword>
<dbReference type="PANTHER" id="PTHR42793">
    <property type="entry name" value="COA BINDING DOMAIN CONTAINING PROTEIN"/>
    <property type="match status" value="1"/>
</dbReference>
<evidence type="ECO:0000313" key="4">
    <source>
        <dbReference type="Proteomes" id="UP001144096"/>
    </source>
</evidence>
<name>A0A9X2SJB1_9PSEU</name>
<evidence type="ECO:0000256" key="1">
    <source>
        <dbReference type="PROSITE-ProRule" id="PRU00409"/>
    </source>
</evidence>
<comment type="caution">
    <text evidence="3">The sequence shown here is derived from an EMBL/GenBank/DDBJ whole genome shotgun (WGS) entry which is preliminary data.</text>
</comment>
<dbReference type="PANTHER" id="PTHR42793:SF4">
    <property type="entry name" value="BLL6376 PROTEIN"/>
    <property type="match status" value="1"/>
</dbReference>
<evidence type="ECO:0000313" key="3">
    <source>
        <dbReference type="EMBL" id="MCR6482080.1"/>
    </source>
</evidence>
<sequence length="678" mass="69878">MNPGLRRLLNPRRVVVAGGAAAAEAVVVRSRELGFAGEIWPVHPRRRVLAGLPCFPSVADLPGVPDAAFLSVPARSTVDLVGELARVGAGGVVCHASGFAEAGDATLEAELAAAAGDLALLGPNCLGFVNYLDGVALWPEQHGGHRTGRGVAVLSQSGNVAHNLSMQRRGLPLACLVTIGNAAVTGVPELVDTLAADPRVTAIGLYLEAVDDPAGLAAAARRSLAGGVPVVAVKSGTSEAGARATLSHTSALATSDALCSALFAHAGIARVPGLPALVETLKFLHVHGPLDGPSLVSASCSGGEAALVADAAEERGLRLPGLPRPVRERLRAVLGDRVEVANPLDYHTYIWGDAAAQEECFTALLGAGADNHLLVLDFPREDRCRTGAFDSTVDAFVRAARTTGAPASVVATLPENLPEERARRLLEAGIAPMHGLGECLDAIAAAAWAGQARLARPGPLAVSTATGATVQVDEWESKQDLRRAGVPIPEALLTDPRGAVEAAEALGYPVVLKAVSAELAHKTEAGAVRLDLRDAEAVRLAAKELGEISPRLLVERMVTGVVAELIVGVRADPRFGLALTLGSGGTLVELLADAATVLLPATRADFTAAIHGLRARKLIDGHRGRPPGDLDALLDAVESVAAYALSEADRLVELDVNPLLVLRHGIRAVDAVIVRSTG</sequence>
<dbReference type="GO" id="GO:0016874">
    <property type="term" value="F:ligase activity"/>
    <property type="evidence" value="ECO:0007669"/>
    <property type="project" value="UniProtKB-KW"/>
</dbReference>
<dbReference type="SUPFAM" id="SSF51735">
    <property type="entry name" value="NAD(P)-binding Rossmann-fold domains"/>
    <property type="match status" value="1"/>
</dbReference>
<dbReference type="Gene3D" id="3.30.470.20">
    <property type="entry name" value="ATP-grasp fold, B domain"/>
    <property type="match status" value="1"/>
</dbReference>
<dbReference type="SMART" id="SM00881">
    <property type="entry name" value="CoA_binding"/>
    <property type="match status" value="1"/>
</dbReference>
<dbReference type="Pfam" id="PF13380">
    <property type="entry name" value="CoA_binding_2"/>
    <property type="match status" value="1"/>
</dbReference>
<keyword evidence="3" id="KW-0436">Ligase</keyword>
<dbReference type="GO" id="GO:0005524">
    <property type="term" value="F:ATP binding"/>
    <property type="evidence" value="ECO:0007669"/>
    <property type="project" value="UniProtKB-UniRule"/>
</dbReference>
<dbReference type="Pfam" id="PF13549">
    <property type="entry name" value="ATP-grasp_5"/>
    <property type="match status" value="1"/>
</dbReference>
<dbReference type="InterPro" id="IPR013815">
    <property type="entry name" value="ATP_grasp_subdomain_1"/>
</dbReference>
<dbReference type="InterPro" id="IPR032875">
    <property type="entry name" value="Succ_CoA_lig_flav_dom"/>
</dbReference>
<dbReference type="GO" id="GO:0046872">
    <property type="term" value="F:metal ion binding"/>
    <property type="evidence" value="ECO:0007669"/>
    <property type="project" value="InterPro"/>
</dbReference>
<evidence type="ECO:0000259" key="2">
    <source>
        <dbReference type="PROSITE" id="PS50975"/>
    </source>
</evidence>
<dbReference type="Gene3D" id="3.30.1490.20">
    <property type="entry name" value="ATP-grasp fold, A domain"/>
    <property type="match status" value="1"/>
</dbReference>
<dbReference type="SUPFAM" id="SSF52210">
    <property type="entry name" value="Succinyl-CoA synthetase domains"/>
    <property type="match status" value="2"/>
</dbReference>
<gene>
    <name evidence="3" type="ORF">M8542_04600</name>
</gene>
<dbReference type="EMBL" id="JAMXQV010000002">
    <property type="protein sequence ID" value="MCR6482080.1"/>
    <property type="molecule type" value="Genomic_DNA"/>
</dbReference>
<dbReference type="InterPro" id="IPR011761">
    <property type="entry name" value="ATP-grasp"/>
</dbReference>
<keyword evidence="4" id="KW-1185">Reference proteome</keyword>
<dbReference type="InterPro" id="IPR036291">
    <property type="entry name" value="NAD(P)-bd_dom_sf"/>
</dbReference>
<organism evidence="3 4">
    <name type="scientific">Amycolatopsis iheyensis</name>
    <dbReference type="NCBI Taxonomy" id="2945988"/>
    <lineage>
        <taxon>Bacteria</taxon>
        <taxon>Bacillati</taxon>
        <taxon>Actinomycetota</taxon>
        <taxon>Actinomycetes</taxon>
        <taxon>Pseudonocardiales</taxon>
        <taxon>Pseudonocardiaceae</taxon>
        <taxon>Amycolatopsis</taxon>
    </lineage>
</organism>
<keyword evidence="1" id="KW-0067">ATP-binding</keyword>
<dbReference type="AlphaFoldDB" id="A0A9X2SJB1"/>
<dbReference type="SUPFAM" id="SSF56059">
    <property type="entry name" value="Glutathione synthetase ATP-binding domain-like"/>
    <property type="match status" value="1"/>
</dbReference>
<feature type="domain" description="ATP-grasp" evidence="2">
    <location>
        <begin position="478"/>
        <end position="677"/>
    </location>
</feature>
<protein>
    <submittedName>
        <fullName evidence="3">Acetate--CoA ligase family protein</fullName>
    </submittedName>
</protein>
<dbReference type="InterPro" id="IPR003781">
    <property type="entry name" value="CoA-bd"/>
</dbReference>
<dbReference type="Pfam" id="PF13607">
    <property type="entry name" value="Succ_CoA_lig"/>
    <property type="match status" value="1"/>
</dbReference>
<reference evidence="3" key="1">
    <citation type="submission" date="2022-06" db="EMBL/GenBank/DDBJ databases">
        <title>Amycolatopsis iheyaensis sp. nov., a new species of the genus Amycolatopsis isolated from soil in Iheya island, Japan.</title>
        <authorList>
            <person name="Ngamcharungchit C."/>
            <person name="Kanto H."/>
            <person name="Take A."/>
            <person name="Intra B."/>
            <person name="Matsumoto A."/>
            <person name="Panbangred W."/>
            <person name="Inahashi Y."/>
        </authorList>
    </citation>
    <scope>NUCLEOTIDE SEQUENCE</scope>
    <source>
        <strain evidence="3">OK19-0408</strain>
    </source>
</reference>
<dbReference type="Proteomes" id="UP001144096">
    <property type="component" value="Unassembled WGS sequence"/>
</dbReference>
<dbReference type="RefSeq" id="WP_257918721.1">
    <property type="nucleotide sequence ID" value="NZ_JAMXQV010000002.1"/>
</dbReference>
<dbReference type="PROSITE" id="PS50975">
    <property type="entry name" value="ATP_GRASP"/>
    <property type="match status" value="1"/>
</dbReference>
<dbReference type="Gene3D" id="3.40.50.720">
    <property type="entry name" value="NAD(P)-binding Rossmann-like Domain"/>
    <property type="match status" value="1"/>
</dbReference>